<name>A0A1R0F8G3_9HYPH</name>
<comment type="caution">
    <text evidence="2">The sequence shown here is derived from an EMBL/GenBank/DDBJ whole genome shotgun (WGS) entry which is preliminary data.</text>
</comment>
<evidence type="ECO:0000259" key="1">
    <source>
        <dbReference type="Pfam" id="PF06742"/>
    </source>
</evidence>
<sequence length="198" mass="22200">MFYRIFLVTLSLFIAVVGGALSVNYVLDSFDGFGRLKIGQWEAYPQAGTDEADAYARARAAKRGDISLGRTEGLVFQLWRDNHNHSLKSRCTYRLKGFLPETRLFTLYAADHELRAQWVDDKLPTELSSSNVVWNQDGTLNVLVSPQPQAGNWLATRGKREYGLILTLYDTPIVTSTALQKLNMPTVEVVPTGVRNCD</sequence>
<protein>
    <recommendedName>
        <fullName evidence="1">DUF1214 domain-containing protein</fullName>
    </recommendedName>
</protein>
<dbReference type="RefSeq" id="WP_075870117.1">
    <property type="nucleotide sequence ID" value="NZ_LXYT01000002.1"/>
</dbReference>
<organism evidence="2 3">
    <name type="scientific">Bartonella apis</name>
    <dbReference type="NCBI Taxonomy" id="1686310"/>
    <lineage>
        <taxon>Bacteria</taxon>
        <taxon>Pseudomonadati</taxon>
        <taxon>Pseudomonadota</taxon>
        <taxon>Alphaproteobacteria</taxon>
        <taxon>Hyphomicrobiales</taxon>
        <taxon>Bartonellaceae</taxon>
        <taxon>Bartonella</taxon>
    </lineage>
</organism>
<dbReference type="EMBL" id="LXYT01000002">
    <property type="protein sequence ID" value="OLY43219.1"/>
    <property type="molecule type" value="Genomic_DNA"/>
</dbReference>
<dbReference type="Gene3D" id="2.60.120.600">
    <property type="entry name" value="Domain of unknown function DUF1214, C-terminal domain"/>
    <property type="match status" value="1"/>
</dbReference>
<gene>
    <name evidence="2" type="ORF">PEB0149_006430</name>
</gene>
<proteinExistence type="predicted"/>
<dbReference type="InterPro" id="IPR010621">
    <property type="entry name" value="DUF1214"/>
</dbReference>
<dbReference type="InterPro" id="IPR037049">
    <property type="entry name" value="DUF1214_C_sf"/>
</dbReference>
<dbReference type="AlphaFoldDB" id="A0A1R0F8G3"/>
<evidence type="ECO:0000313" key="3">
    <source>
        <dbReference type="Proteomes" id="UP000187344"/>
    </source>
</evidence>
<feature type="domain" description="DUF1214" evidence="1">
    <location>
        <begin position="73"/>
        <end position="171"/>
    </location>
</feature>
<keyword evidence="3" id="KW-1185">Reference proteome</keyword>
<evidence type="ECO:0000313" key="2">
    <source>
        <dbReference type="EMBL" id="OLY43219.1"/>
    </source>
</evidence>
<reference evidence="2 3" key="1">
    <citation type="submission" date="2016-12" db="EMBL/GenBank/DDBJ databases">
        <title>Comparative genomics of Bartonella apis.</title>
        <authorList>
            <person name="Engel P."/>
        </authorList>
    </citation>
    <scope>NUCLEOTIDE SEQUENCE [LARGE SCALE GENOMIC DNA]</scope>
    <source>
        <strain evidence="2 3">PEB0149</strain>
    </source>
</reference>
<dbReference type="OrthoDB" id="7837485at2"/>
<dbReference type="PIRSF" id="PIRSF009471">
    <property type="entry name" value="UCP009471"/>
    <property type="match status" value="1"/>
</dbReference>
<dbReference type="Proteomes" id="UP000187344">
    <property type="component" value="Unassembled WGS sequence"/>
</dbReference>
<dbReference type="InterPro" id="IPR012038">
    <property type="entry name" value="UCP009471"/>
</dbReference>
<dbReference type="Pfam" id="PF06742">
    <property type="entry name" value="DUF1214"/>
    <property type="match status" value="1"/>
</dbReference>
<accession>A0A1R0F8G3</accession>
<dbReference type="SUPFAM" id="SSF160935">
    <property type="entry name" value="VPA0735-like"/>
    <property type="match status" value="1"/>
</dbReference>